<keyword evidence="4" id="KW-0460">Magnesium</keyword>
<evidence type="ECO:0000256" key="4">
    <source>
        <dbReference type="ARBA" id="ARBA00022842"/>
    </source>
</evidence>
<dbReference type="Pfam" id="PF03328">
    <property type="entry name" value="HpcH_HpaI"/>
    <property type="match status" value="1"/>
</dbReference>
<organism evidence="6 7">
    <name type="scientific">Phenylobacterium terrae</name>
    <dbReference type="NCBI Taxonomy" id="2665495"/>
    <lineage>
        <taxon>Bacteria</taxon>
        <taxon>Pseudomonadati</taxon>
        <taxon>Pseudomonadota</taxon>
        <taxon>Alphaproteobacteria</taxon>
        <taxon>Caulobacterales</taxon>
        <taxon>Caulobacteraceae</taxon>
        <taxon>Phenylobacterium</taxon>
    </lineage>
</organism>
<evidence type="ECO:0000313" key="7">
    <source>
        <dbReference type="Proteomes" id="UP001597237"/>
    </source>
</evidence>
<accession>A0ABW4N1A7</accession>
<dbReference type="EMBL" id="JBHUEY010000001">
    <property type="protein sequence ID" value="MFD1783613.1"/>
    <property type="molecule type" value="Genomic_DNA"/>
</dbReference>
<protein>
    <submittedName>
        <fullName evidence="6">HpcH/HpaI aldolase/citrate lyase family protein</fullName>
    </submittedName>
</protein>
<evidence type="ECO:0000259" key="5">
    <source>
        <dbReference type="Pfam" id="PF03328"/>
    </source>
</evidence>
<dbReference type="Proteomes" id="UP001597237">
    <property type="component" value="Unassembled WGS sequence"/>
</dbReference>
<dbReference type="PANTHER" id="PTHR32308">
    <property type="entry name" value="LYASE BETA SUBUNIT, PUTATIVE (AFU_ORTHOLOGUE AFUA_4G13030)-RELATED"/>
    <property type="match status" value="1"/>
</dbReference>
<dbReference type="Gene3D" id="3.20.20.60">
    <property type="entry name" value="Phosphoenolpyruvate-binding domains"/>
    <property type="match status" value="1"/>
</dbReference>
<feature type="domain" description="HpcH/HpaI aldolase/citrate lyase" evidence="5">
    <location>
        <begin position="8"/>
        <end position="219"/>
    </location>
</feature>
<dbReference type="PIRSF" id="PIRSF015582">
    <property type="entry name" value="Cit_lyase_B"/>
    <property type="match status" value="1"/>
</dbReference>
<dbReference type="SUPFAM" id="SSF51621">
    <property type="entry name" value="Phosphoenolpyruvate/pyruvate domain"/>
    <property type="match status" value="1"/>
</dbReference>
<comment type="similarity">
    <text evidence="2">Belongs to the HpcH/HpaI aldolase family.</text>
</comment>
<dbReference type="GO" id="GO:0016829">
    <property type="term" value="F:lyase activity"/>
    <property type="evidence" value="ECO:0007669"/>
    <property type="project" value="UniProtKB-KW"/>
</dbReference>
<evidence type="ECO:0000313" key="6">
    <source>
        <dbReference type="EMBL" id="MFD1783613.1"/>
    </source>
</evidence>
<comment type="cofactor">
    <cofactor evidence="1">
        <name>Mg(2+)</name>
        <dbReference type="ChEBI" id="CHEBI:18420"/>
    </cofactor>
</comment>
<keyword evidence="3" id="KW-0479">Metal-binding</keyword>
<proteinExistence type="inferred from homology"/>
<evidence type="ECO:0000256" key="2">
    <source>
        <dbReference type="ARBA" id="ARBA00005568"/>
    </source>
</evidence>
<dbReference type="InterPro" id="IPR015813">
    <property type="entry name" value="Pyrv/PenolPyrv_kinase-like_dom"/>
</dbReference>
<dbReference type="InterPro" id="IPR040442">
    <property type="entry name" value="Pyrv_kinase-like_dom_sf"/>
</dbReference>
<keyword evidence="6" id="KW-0456">Lyase</keyword>
<keyword evidence="7" id="KW-1185">Reference proteome</keyword>
<dbReference type="InterPro" id="IPR011206">
    <property type="entry name" value="Citrate_lyase_beta/mcl1/mcl2"/>
</dbReference>
<comment type="caution">
    <text evidence="6">The sequence shown here is derived from an EMBL/GenBank/DDBJ whole genome shotgun (WGS) entry which is preliminary data.</text>
</comment>
<dbReference type="InterPro" id="IPR005000">
    <property type="entry name" value="Aldolase/citrate-lyase_domain"/>
</dbReference>
<sequence>MTHARPRRSALYMPAANARAIEKARELACDVVILDLEDAVAPDAKETARAQAVEAVRAGGFGAREVVIRVNGLDTPWGRDDLAAAAAAGPDAVLAPKVSGPEDIAAYRAALGGDAELWIMIETCRALFRLDALGAAAAGAGVTAWVIGTNDLAKEMRCRLDAERTPLLGPLSLAVAAARAHGIVVLDGVFNGLEDDAGLERQCDQGAAFGFDGKTLIHPRQIEAANRAFTPAGDEVAWARTIVQAFDSPENAAKGVLRVEGRMVERLHLDEARRLIAVADAIAARG</sequence>
<dbReference type="PANTHER" id="PTHR32308:SF10">
    <property type="entry name" value="CITRATE LYASE SUBUNIT BETA"/>
    <property type="match status" value="1"/>
</dbReference>
<gene>
    <name evidence="6" type="ORF">ACFSC0_09435</name>
</gene>
<dbReference type="RefSeq" id="WP_377283193.1">
    <property type="nucleotide sequence ID" value="NZ_JBHRSI010000008.1"/>
</dbReference>
<evidence type="ECO:0000256" key="1">
    <source>
        <dbReference type="ARBA" id="ARBA00001946"/>
    </source>
</evidence>
<evidence type="ECO:0000256" key="3">
    <source>
        <dbReference type="ARBA" id="ARBA00022723"/>
    </source>
</evidence>
<name>A0ABW4N1A7_9CAUL</name>
<reference evidence="7" key="1">
    <citation type="journal article" date="2019" name="Int. J. Syst. Evol. Microbiol.">
        <title>The Global Catalogue of Microorganisms (GCM) 10K type strain sequencing project: providing services to taxonomists for standard genome sequencing and annotation.</title>
        <authorList>
            <consortium name="The Broad Institute Genomics Platform"/>
            <consortium name="The Broad Institute Genome Sequencing Center for Infectious Disease"/>
            <person name="Wu L."/>
            <person name="Ma J."/>
        </authorList>
    </citation>
    <scope>NUCLEOTIDE SEQUENCE [LARGE SCALE GENOMIC DNA]</scope>
    <source>
        <strain evidence="7">DFY28</strain>
    </source>
</reference>